<dbReference type="InterPro" id="IPR005501">
    <property type="entry name" value="LamB/YcsF/PxpA-like"/>
</dbReference>
<comment type="catalytic activity">
    <reaction evidence="1">
        <text>5-oxo-L-proline + ATP + 2 H2O = L-glutamate + ADP + phosphate + H(+)</text>
        <dbReference type="Rhea" id="RHEA:10348"/>
        <dbReference type="ChEBI" id="CHEBI:15377"/>
        <dbReference type="ChEBI" id="CHEBI:15378"/>
        <dbReference type="ChEBI" id="CHEBI:29985"/>
        <dbReference type="ChEBI" id="CHEBI:30616"/>
        <dbReference type="ChEBI" id="CHEBI:43474"/>
        <dbReference type="ChEBI" id="CHEBI:58402"/>
        <dbReference type="ChEBI" id="CHEBI:456216"/>
        <dbReference type="EC" id="3.5.2.9"/>
    </reaction>
</comment>
<evidence type="ECO:0000313" key="3">
    <source>
        <dbReference type="Proteomes" id="UP001487305"/>
    </source>
</evidence>
<dbReference type="SUPFAM" id="SSF88713">
    <property type="entry name" value="Glycoside hydrolase/deacetylase"/>
    <property type="match status" value="1"/>
</dbReference>
<gene>
    <name evidence="1" type="primary">pxpA</name>
    <name evidence="2" type="ORF">AAA083_02890</name>
</gene>
<comment type="caution">
    <text evidence="2">The sequence shown here is derived from an EMBL/GenBank/DDBJ whole genome shotgun (WGS) entry which is preliminary data.</text>
</comment>
<protein>
    <recommendedName>
        <fullName evidence="1">5-oxoprolinase subunit A</fullName>
        <shortName evidence="1">5-OPase subunit A</shortName>
        <ecNumber evidence="1">3.5.2.9</ecNumber>
    </recommendedName>
    <alternativeName>
        <fullName evidence="1">5-oxoprolinase (ATP-hydrolyzing) subunit A</fullName>
    </alternativeName>
</protein>
<dbReference type="EC" id="3.5.2.9" evidence="1"/>
<organism evidence="2 3">
    <name type="scientific">Raoultibacter massiliensis</name>
    <dbReference type="NCBI Taxonomy" id="1852371"/>
    <lineage>
        <taxon>Bacteria</taxon>
        <taxon>Bacillati</taxon>
        <taxon>Actinomycetota</taxon>
        <taxon>Coriobacteriia</taxon>
        <taxon>Eggerthellales</taxon>
        <taxon>Eggerthellaceae</taxon>
        <taxon>Raoultibacter</taxon>
    </lineage>
</organism>
<keyword evidence="1" id="KW-0067">ATP-binding</keyword>
<proteinExistence type="inferred from homology"/>
<dbReference type="GO" id="GO:0017168">
    <property type="term" value="F:5-oxoprolinase (ATP-hydrolyzing) activity"/>
    <property type="evidence" value="ECO:0007669"/>
    <property type="project" value="UniProtKB-EC"/>
</dbReference>
<dbReference type="CDD" id="cd10787">
    <property type="entry name" value="LamB_YcsF_like"/>
    <property type="match status" value="1"/>
</dbReference>
<reference evidence="2 3" key="1">
    <citation type="submission" date="2024-04" db="EMBL/GenBank/DDBJ databases">
        <title>Human intestinal bacterial collection.</title>
        <authorList>
            <person name="Pauvert C."/>
            <person name="Hitch T.C.A."/>
            <person name="Clavel T."/>
        </authorList>
    </citation>
    <scope>NUCLEOTIDE SEQUENCE [LARGE SCALE GENOMIC DNA]</scope>
    <source>
        <strain evidence="2 3">CLA-KB-H42</strain>
    </source>
</reference>
<dbReference type="PANTHER" id="PTHR30292">
    <property type="entry name" value="UNCHARACTERIZED PROTEIN YBGL-RELATED"/>
    <property type="match status" value="1"/>
</dbReference>
<dbReference type="Gene3D" id="3.20.20.370">
    <property type="entry name" value="Glycoside hydrolase/deacetylase"/>
    <property type="match status" value="1"/>
</dbReference>
<comment type="function">
    <text evidence="1">Catalyzes the cleavage of 5-oxoproline to form L-glutamate coupled to the hydrolysis of ATP to ADP and inorganic phosphate.</text>
</comment>
<keyword evidence="3" id="KW-1185">Reference proteome</keyword>
<evidence type="ECO:0000256" key="1">
    <source>
        <dbReference type="HAMAP-Rule" id="MF_00691"/>
    </source>
</evidence>
<evidence type="ECO:0000313" key="2">
    <source>
        <dbReference type="EMBL" id="MEQ3361920.1"/>
    </source>
</evidence>
<dbReference type="HAMAP" id="MF_00691">
    <property type="entry name" value="PxpA"/>
    <property type="match status" value="1"/>
</dbReference>
<dbReference type="NCBIfam" id="NF003816">
    <property type="entry name" value="PRK05406.1-5"/>
    <property type="match status" value="1"/>
</dbReference>
<dbReference type="Proteomes" id="UP001487305">
    <property type="component" value="Unassembled WGS sequence"/>
</dbReference>
<sequence>MFTVDLNCDLGESFGRYALGLDAEVIPLVSSCNVACGMHAGDPLVMKKTVAMAADARIAIGAHPGYPDLQGFGRRDLNLSPEEAYAFTVYQIGALAGFCAAQGVELNHVKPHGQLYNRAAVDADLASAIAQAVCDVDSELVLVGLANGKLIEAGRARGLAVAQEFFTDRNYTDEGTLVPRSRADALIADEEFAVRRAVRAVKEGTIESASGKTIAIQADTICVHGDNAHALEFVSKIRSALESEGIEIKPVE</sequence>
<dbReference type="NCBIfam" id="NF003814">
    <property type="entry name" value="PRK05406.1-3"/>
    <property type="match status" value="1"/>
</dbReference>
<dbReference type="RefSeq" id="WP_102373952.1">
    <property type="nucleotide sequence ID" value="NZ_DBFADM010000018.1"/>
</dbReference>
<comment type="similarity">
    <text evidence="1">Belongs to the LamB/PxpA family.</text>
</comment>
<comment type="subunit">
    <text evidence="1">Forms a complex composed of PxpA, PxpB and PxpC.</text>
</comment>
<keyword evidence="1" id="KW-0547">Nucleotide-binding</keyword>
<accession>A0ABV1JA07</accession>
<dbReference type="InterPro" id="IPR011330">
    <property type="entry name" value="Glyco_hydro/deAcase_b/a-brl"/>
</dbReference>
<keyword evidence="1 2" id="KW-0378">Hydrolase</keyword>
<dbReference type="EMBL" id="JBBNOP010000002">
    <property type="protein sequence ID" value="MEQ3361920.1"/>
    <property type="molecule type" value="Genomic_DNA"/>
</dbReference>
<name>A0ABV1JA07_9ACTN</name>
<dbReference type="PANTHER" id="PTHR30292:SF0">
    <property type="entry name" value="5-OXOPROLINASE SUBUNIT A"/>
    <property type="match status" value="1"/>
</dbReference>
<dbReference type="Pfam" id="PF03746">
    <property type="entry name" value="LamB_YcsF"/>
    <property type="match status" value="1"/>
</dbReference>